<evidence type="ECO:0000256" key="1">
    <source>
        <dbReference type="SAM" id="SignalP"/>
    </source>
</evidence>
<keyword evidence="1" id="KW-0732">Signal</keyword>
<dbReference type="OrthoDB" id="2531082at2"/>
<dbReference type="AlphaFoldDB" id="A0A2U3D0V6"/>
<name>A0A2U3D0V6_SULT2</name>
<proteinExistence type="predicted"/>
<keyword evidence="3" id="KW-1185">Reference proteome</keyword>
<feature type="chain" id="PRO_5015781788" description="Glycoside hydrolase family 42 N-terminal domain-containing protein" evidence="1">
    <location>
        <begin position="31"/>
        <end position="533"/>
    </location>
</feature>
<protein>
    <recommendedName>
        <fullName evidence="4">Glycoside hydrolase family 42 N-terminal domain-containing protein</fullName>
    </recommendedName>
</protein>
<comment type="caution">
    <text evidence="2">The sequence shown here is derived from an EMBL/GenBank/DDBJ whole genome shotgun (WGS) entry which is preliminary data.</text>
</comment>
<reference evidence="2 3" key="1">
    <citation type="submission" date="2016-11" db="EMBL/GenBank/DDBJ databases">
        <title>Comparative genomics of Acidibacillus ferroxidans species.</title>
        <authorList>
            <person name="Oliveira G."/>
            <person name="Nunes G."/>
            <person name="Oliveira R."/>
            <person name="Araujo F."/>
            <person name="Salim A."/>
            <person name="Scholte L."/>
            <person name="Morais D."/>
            <person name="Nancucheo I."/>
            <person name="Johnson D.B."/>
            <person name="Grail B."/>
            <person name="Bittencourt J."/>
            <person name="Valadares R."/>
        </authorList>
    </citation>
    <scope>NUCLEOTIDE SEQUENCE [LARGE SCALE GENOMIC DNA]</scope>
    <source>
        <strain evidence="2 3">Y002</strain>
    </source>
</reference>
<evidence type="ECO:0008006" key="4">
    <source>
        <dbReference type="Google" id="ProtNLM"/>
    </source>
</evidence>
<gene>
    <name evidence="2" type="ORF">BM613_13500</name>
</gene>
<accession>A0A2U3D0V6</accession>
<feature type="signal peptide" evidence="1">
    <location>
        <begin position="1"/>
        <end position="30"/>
    </location>
</feature>
<dbReference type="Proteomes" id="UP000245380">
    <property type="component" value="Unassembled WGS sequence"/>
</dbReference>
<evidence type="ECO:0000313" key="2">
    <source>
        <dbReference type="EMBL" id="PWI54884.1"/>
    </source>
</evidence>
<organism evidence="2 3">
    <name type="scientific">Sulfoacidibacillus thermotolerans</name>
    <name type="common">Acidibacillus sulfuroxidans</name>
    <dbReference type="NCBI Taxonomy" id="1765684"/>
    <lineage>
        <taxon>Bacteria</taxon>
        <taxon>Bacillati</taxon>
        <taxon>Bacillota</taxon>
        <taxon>Bacilli</taxon>
        <taxon>Bacillales</taxon>
        <taxon>Alicyclobacillaceae</taxon>
        <taxon>Sulfoacidibacillus</taxon>
    </lineage>
</organism>
<evidence type="ECO:0000313" key="3">
    <source>
        <dbReference type="Proteomes" id="UP000245380"/>
    </source>
</evidence>
<dbReference type="EMBL" id="MPDK01000044">
    <property type="protein sequence ID" value="PWI54884.1"/>
    <property type="molecule type" value="Genomic_DNA"/>
</dbReference>
<sequence>MRFAKKLWLLIGLSAISVTTSGVPSHSAFAATSKVSKPSWIIAQSAVMKLHTTSHWSLVQQMLDQPSTILITGRKPEPKWLANWRVRRYLDATSLLLVQEDVQYAKSHKNITGIVLDLEHWSFTPISEQINFVQTLRETENFARQQHLNVLFTPATDLARALYPHGRIDSQYITLRIPANSAHIVNQFEIQAQGVESTPAAYLNFIQESVQQIRSVHSSIPVFAGLSSAPSGQNVSANTLLLDEQITMKWVQGYWLNIPERGAACSRCKESRPEVIADFLTLLSRKETPHSQSAKRSIPHDPVKPFLIYYGWIPENQHRLLKFSRTIQGYSAVVLGSGDEWSQNNEIHSIQKLESWLPQIRWYGYISIGVTNGEPHHTDEQIEREIVLWKKLHVSGILLDCAGPSYGVDAARRTFALNEVHRAKLHALVNVYTPSVLLSLHPMKGDAWLAENWVISNGRSGINPEQEWWAIPKIKQHGWGIWMTATGTHAPQNRNTVRQWVYDTTKKVKGTMIAIAGENYSSQSNWVVPASWI</sequence>
<dbReference type="RefSeq" id="WP_109431722.1">
    <property type="nucleotide sequence ID" value="NZ_MPDK01000044.1"/>
</dbReference>